<reference evidence="9" key="2">
    <citation type="submission" date="2020-06" db="EMBL/GenBank/DDBJ databases">
        <authorList>
            <person name="Sheffer M."/>
        </authorList>
    </citation>
    <scope>NUCLEOTIDE SEQUENCE</scope>
</reference>
<accession>A0A8T0FBB2</accession>
<keyword evidence="5" id="KW-0862">Zinc</keyword>
<dbReference type="PROSITE" id="PS50157">
    <property type="entry name" value="ZINC_FINGER_C2H2_2"/>
    <property type="match status" value="2"/>
</dbReference>
<gene>
    <name evidence="9" type="ORF">HNY73_007978</name>
</gene>
<proteinExistence type="predicted"/>
<evidence type="ECO:0000313" key="10">
    <source>
        <dbReference type="Proteomes" id="UP000807504"/>
    </source>
</evidence>
<keyword evidence="2" id="KW-0479">Metal-binding</keyword>
<dbReference type="FunFam" id="3.30.160.60:FF:000358">
    <property type="entry name" value="zinc finger protein 24"/>
    <property type="match status" value="1"/>
</dbReference>
<sequence>MLVHTGERKYLCNICKKSFSLKDPKIRSTFHLTNEMGVSFHHCSYCSYSTPYKTTLKNHLRLHTGERPYSCSVCGKTFIQKANLRRHMLIHN</sequence>
<name>A0A8T0FBB2_ARGBR</name>
<dbReference type="SMART" id="SM00355">
    <property type="entry name" value="ZnF_C2H2"/>
    <property type="match status" value="2"/>
</dbReference>
<evidence type="ECO:0000256" key="3">
    <source>
        <dbReference type="ARBA" id="ARBA00022737"/>
    </source>
</evidence>
<comment type="caution">
    <text evidence="9">The sequence shown here is derived from an EMBL/GenBank/DDBJ whole genome shotgun (WGS) entry which is preliminary data.</text>
</comment>
<dbReference type="GO" id="GO:0005634">
    <property type="term" value="C:nucleus"/>
    <property type="evidence" value="ECO:0007669"/>
    <property type="project" value="UniProtKB-SubCell"/>
</dbReference>
<dbReference type="Proteomes" id="UP000807504">
    <property type="component" value="Unassembled WGS sequence"/>
</dbReference>
<evidence type="ECO:0000256" key="4">
    <source>
        <dbReference type="ARBA" id="ARBA00022771"/>
    </source>
</evidence>
<evidence type="ECO:0000256" key="1">
    <source>
        <dbReference type="ARBA" id="ARBA00004123"/>
    </source>
</evidence>
<keyword evidence="6" id="KW-0539">Nucleus</keyword>
<feature type="domain" description="C2H2-type" evidence="8">
    <location>
        <begin position="41"/>
        <end position="68"/>
    </location>
</feature>
<evidence type="ECO:0000256" key="7">
    <source>
        <dbReference type="PROSITE-ProRule" id="PRU00042"/>
    </source>
</evidence>
<keyword evidence="3" id="KW-0677">Repeat</keyword>
<dbReference type="GO" id="GO:0000981">
    <property type="term" value="F:DNA-binding transcription factor activity, RNA polymerase II-specific"/>
    <property type="evidence" value="ECO:0007669"/>
    <property type="project" value="TreeGrafter"/>
</dbReference>
<dbReference type="EMBL" id="JABXBU010000015">
    <property type="protein sequence ID" value="KAF8786233.1"/>
    <property type="molecule type" value="Genomic_DNA"/>
</dbReference>
<dbReference type="AlphaFoldDB" id="A0A8T0FBB2"/>
<evidence type="ECO:0000259" key="8">
    <source>
        <dbReference type="PROSITE" id="PS50157"/>
    </source>
</evidence>
<dbReference type="InterPro" id="IPR013087">
    <property type="entry name" value="Znf_C2H2_type"/>
</dbReference>
<feature type="domain" description="C2H2-type" evidence="8">
    <location>
        <begin position="69"/>
        <end position="92"/>
    </location>
</feature>
<evidence type="ECO:0000256" key="5">
    <source>
        <dbReference type="ARBA" id="ARBA00022833"/>
    </source>
</evidence>
<keyword evidence="10" id="KW-1185">Reference proteome</keyword>
<evidence type="ECO:0000256" key="6">
    <source>
        <dbReference type="ARBA" id="ARBA00023242"/>
    </source>
</evidence>
<dbReference type="GO" id="GO:0008270">
    <property type="term" value="F:zinc ion binding"/>
    <property type="evidence" value="ECO:0007669"/>
    <property type="project" value="UniProtKB-KW"/>
</dbReference>
<protein>
    <submittedName>
        <fullName evidence="9">Zinc finger protein 282 like protein</fullName>
    </submittedName>
</protein>
<dbReference type="Gene3D" id="3.30.160.60">
    <property type="entry name" value="Classic Zinc Finger"/>
    <property type="match status" value="3"/>
</dbReference>
<dbReference type="InterPro" id="IPR036236">
    <property type="entry name" value="Znf_C2H2_sf"/>
</dbReference>
<dbReference type="SUPFAM" id="SSF57667">
    <property type="entry name" value="beta-beta-alpha zinc fingers"/>
    <property type="match status" value="2"/>
</dbReference>
<dbReference type="PANTHER" id="PTHR24394">
    <property type="entry name" value="ZINC FINGER PROTEIN"/>
    <property type="match status" value="1"/>
</dbReference>
<evidence type="ECO:0000256" key="2">
    <source>
        <dbReference type="ARBA" id="ARBA00022723"/>
    </source>
</evidence>
<organism evidence="9 10">
    <name type="scientific">Argiope bruennichi</name>
    <name type="common">Wasp spider</name>
    <name type="synonym">Aranea bruennichi</name>
    <dbReference type="NCBI Taxonomy" id="94029"/>
    <lineage>
        <taxon>Eukaryota</taxon>
        <taxon>Metazoa</taxon>
        <taxon>Ecdysozoa</taxon>
        <taxon>Arthropoda</taxon>
        <taxon>Chelicerata</taxon>
        <taxon>Arachnida</taxon>
        <taxon>Araneae</taxon>
        <taxon>Araneomorphae</taxon>
        <taxon>Entelegynae</taxon>
        <taxon>Araneoidea</taxon>
        <taxon>Araneidae</taxon>
        <taxon>Argiope</taxon>
    </lineage>
</organism>
<evidence type="ECO:0000313" key="9">
    <source>
        <dbReference type="EMBL" id="KAF8786233.1"/>
    </source>
</evidence>
<dbReference type="Pfam" id="PF00096">
    <property type="entry name" value="zf-C2H2"/>
    <property type="match status" value="1"/>
</dbReference>
<reference evidence="9" key="1">
    <citation type="journal article" date="2020" name="bioRxiv">
        <title>Chromosome-level reference genome of the European wasp spider Argiope bruennichi: a resource for studies on range expansion and evolutionary adaptation.</title>
        <authorList>
            <person name="Sheffer M.M."/>
            <person name="Hoppe A."/>
            <person name="Krehenwinkel H."/>
            <person name="Uhl G."/>
            <person name="Kuss A.W."/>
            <person name="Jensen L."/>
            <person name="Jensen C."/>
            <person name="Gillespie R.G."/>
            <person name="Hoff K.J."/>
            <person name="Prost S."/>
        </authorList>
    </citation>
    <scope>NUCLEOTIDE SEQUENCE</scope>
</reference>
<dbReference type="PROSITE" id="PS00028">
    <property type="entry name" value="ZINC_FINGER_C2H2_1"/>
    <property type="match status" value="1"/>
</dbReference>
<dbReference type="PANTHER" id="PTHR24394:SF29">
    <property type="entry name" value="MYONEURIN"/>
    <property type="match status" value="1"/>
</dbReference>
<keyword evidence="4 7" id="KW-0863">Zinc-finger</keyword>
<comment type="subcellular location">
    <subcellularLocation>
        <location evidence="1">Nucleus</location>
    </subcellularLocation>
</comment>